<evidence type="ECO:0000313" key="3">
    <source>
        <dbReference type="Proteomes" id="UP000552883"/>
    </source>
</evidence>
<gene>
    <name evidence="2" type="ORF">BJ959_001152</name>
</gene>
<accession>A0A840XH69</accession>
<dbReference type="AlphaFoldDB" id="A0A840XH69"/>
<dbReference type="InterPro" id="IPR036689">
    <property type="entry name" value="ESAT-6-like_sf"/>
</dbReference>
<proteinExistence type="inferred from homology"/>
<keyword evidence="3" id="KW-1185">Reference proteome</keyword>
<evidence type="ECO:0000256" key="1">
    <source>
        <dbReference type="RuleBase" id="RU362001"/>
    </source>
</evidence>
<dbReference type="InterPro" id="IPR010310">
    <property type="entry name" value="T7SS_ESAT-6-like"/>
</dbReference>
<name>A0A840XH69_9MICO</name>
<dbReference type="Gene3D" id="1.10.287.1060">
    <property type="entry name" value="ESAT-6-like"/>
    <property type="match status" value="1"/>
</dbReference>
<dbReference type="NCBIfam" id="TIGR03930">
    <property type="entry name" value="WXG100_ESAT6"/>
    <property type="match status" value="1"/>
</dbReference>
<dbReference type="Proteomes" id="UP000552883">
    <property type="component" value="Unassembled WGS sequence"/>
</dbReference>
<comment type="caution">
    <text evidence="2">The sequence shown here is derived from an EMBL/GenBank/DDBJ whole genome shotgun (WGS) entry which is preliminary data.</text>
</comment>
<dbReference type="EMBL" id="JACHBS010000001">
    <property type="protein sequence ID" value="MBB5617656.1"/>
    <property type="molecule type" value="Genomic_DNA"/>
</dbReference>
<sequence>MTRYQVDSEAVIAATAATRGSIGRLQSEAAVLQGTLSGLQSTWSGSAASAFQSLVAEWTAAYQRVEQTLTAMNEALAHAGQGYAEVEAQAARMFLR</sequence>
<dbReference type="OrthoDB" id="4231069at2"/>
<reference evidence="2 3" key="1">
    <citation type="submission" date="2020-08" db="EMBL/GenBank/DDBJ databases">
        <title>Sequencing the genomes of 1000 actinobacteria strains.</title>
        <authorList>
            <person name="Klenk H.-P."/>
        </authorList>
    </citation>
    <scope>NUCLEOTIDE SEQUENCE [LARGE SCALE GENOMIC DNA]</scope>
    <source>
        <strain evidence="2 3">DSM 23889</strain>
    </source>
</reference>
<comment type="similarity">
    <text evidence="1">Belongs to the WXG100 family.</text>
</comment>
<organism evidence="2 3">
    <name type="scientific">Microcella frigidaquae</name>
    <dbReference type="NCBI Taxonomy" id="424758"/>
    <lineage>
        <taxon>Bacteria</taxon>
        <taxon>Bacillati</taxon>
        <taxon>Actinomycetota</taxon>
        <taxon>Actinomycetes</taxon>
        <taxon>Micrococcales</taxon>
        <taxon>Microbacteriaceae</taxon>
        <taxon>Microcella</taxon>
    </lineage>
</organism>
<protein>
    <recommendedName>
        <fullName evidence="1">ESAT-6-like protein</fullName>
    </recommendedName>
</protein>
<dbReference type="SUPFAM" id="SSF140453">
    <property type="entry name" value="EsxAB dimer-like"/>
    <property type="match status" value="1"/>
</dbReference>
<dbReference type="Pfam" id="PF06013">
    <property type="entry name" value="WXG100"/>
    <property type="match status" value="1"/>
</dbReference>
<dbReference type="RefSeq" id="WP_153982963.1">
    <property type="nucleotide sequence ID" value="NZ_BAAANZ010000015.1"/>
</dbReference>
<evidence type="ECO:0000313" key="2">
    <source>
        <dbReference type="EMBL" id="MBB5617656.1"/>
    </source>
</evidence>